<dbReference type="Proteomes" id="UP000198767">
    <property type="component" value="Unassembled WGS sequence"/>
</dbReference>
<accession>A0A1G5R0J3</accession>
<gene>
    <name evidence="2" type="ORF">SAMN04488118_10786</name>
</gene>
<evidence type="ECO:0000313" key="3">
    <source>
        <dbReference type="Proteomes" id="UP000198767"/>
    </source>
</evidence>
<feature type="domain" description="PPM-type phosphatase" evidence="1">
    <location>
        <begin position="1"/>
        <end position="233"/>
    </location>
</feature>
<dbReference type="AlphaFoldDB" id="A0A1G5R0J3"/>
<evidence type="ECO:0000259" key="1">
    <source>
        <dbReference type="PROSITE" id="PS51746"/>
    </source>
</evidence>
<dbReference type="RefSeq" id="WP_157843988.1">
    <property type="nucleotide sequence ID" value="NZ_CANLDO010000005.1"/>
</dbReference>
<keyword evidence="3" id="KW-1185">Reference proteome</keyword>
<dbReference type="Pfam" id="PF13672">
    <property type="entry name" value="PP2C_2"/>
    <property type="match status" value="1"/>
</dbReference>
<dbReference type="InterPro" id="IPR001932">
    <property type="entry name" value="PPM-type_phosphatase-like_dom"/>
</dbReference>
<dbReference type="InterPro" id="IPR036457">
    <property type="entry name" value="PPM-type-like_dom_sf"/>
</dbReference>
<dbReference type="OrthoDB" id="9801841at2"/>
<dbReference type="EMBL" id="FMWG01000007">
    <property type="protein sequence ID" value="SCZ67624.1"/>
    <property type="molecule type" value="Genomic_DNA"/>
</dbReference>
<organism evidence="2 3">
    <name type="scientific">Epibacterium ulvae</name>
    <dbReference type="NCBI Taxonomy" id="1156985"/>
    <lineage>
        <taxon>Bacteria</taxon>
        <taxon>Pseudomonadati</taxon>
        <taxon>Pseudomonadota</taxon>
        <taxon>Alphaproteobacteria</taxon>
        <taxon>Rhodobacterales</taxon>
        <taxon>Roseobacteraceae</taxon>
        <taxon>Epibacterium</taxon>
    </lineage>
</organism>
<sequence length="282" mass="29875">MADFPTGANGGFAILADGMGGHAAGDVASKIVVSEVFAALKLRADDLSSNAGRIGALLQDAAEGANTSLGAYVAARPDQSGMGTTLLAPLVVRGALHWISVGDSPLYLFREGRGRRLNENHAMAERLDQWVAEGRISEHAAQTHPDRHCVTSVLMGREVHEVDVDRAPVALSAGDIILAASDGIETLSLAEMADALCTDMNLSSTALAEKLQQRVLDQADPDQDNLAFCVIRVLPNGRPIAPVVSPQSTQQCKPRLRRLTFAAVASRREGELAFETLTRSSS</sequence>
<dbReference type="SUPFAM" id="SSF81606">
    <property type="entry name" value="PP2C-like"/>
    <property type="match status" value="1"/>
</dbReference>
<dbReference type="Gene3D" id="3.60.40.10">
    <property type="entry name" value="PPM-type phosphatase domain"/>
    <property type="match status" value="1"/>
</dbReference>
<reference evidence="2 3" key="1">
    <citation type="submission" date="2016-10" db="EMBL/GenBank/DDBJ databases">
        <authorList>
            <person name="de Groot N.N."/>
        </authorList>
    </citation>
    <scope>NUCLEOTIDE SEQUENCE [LARGE SCALE GENOMIC DNA]</scope>
    <source>
        <strain evidence="2 3">U95</strain>
    </source>
</reference>
<dbReference type="PROSITE" id="PS51746">
    <property type="entry name" value="PPM_2"/>
    <property type="match status" value="1"/>
</dbReference>
<protein>
    <submittedName>
        <fullName evidence="2">Serine/threonine protein phosphatase PrpC</fullName>
    </submittedName>
</protein>
<proteinExistence type="predicted"/>
<dbReference type="SMART" id="SM00331">
    <property type="entry name" value="PP2C_SIG"/>
    <property type="match status" value="1"/>
</dbReference>
<dbReference type="STRING" id="1156985.SAMN04488118_10786"/>
<dbReference type="CDD" id="cd00143">
    <property type="entry name" value="PP2Cc"/>
    <property type="match status" value="1"/>
</dbReference>
<evidence type="ECO:0000313" key="2">
    <source>
        <dbReference type="EMBL" id="SCZ67624.1"/>
    </source>
</evidence>
<name>A0A1G5R0J3_9RHOB</name>